<accession>A0A3E0WJR1</accession>
<reference evidence="3" key="1">
    <citation type="submission" date="2017-05" db="EMBL/GenBank/DDBJ databases">
        <authorList>
            <person name="Sharma S."/>
            <person name="Sidhu C."/>
            <person name="Pinnaka A.K."/>
        </authorList>
    </citation>
    <scope>NUCLEOTIDE SEQUENCE [LARGE SCALE GENOMIC DNA]</scope>
    <source>
        <strain evidence="3">AK93</strain>
    </source>
</reference>
<sequence>MQGKRRITAGALALVLGLSLGVQATAKEPASLSASIANHLTASQPTERYTACVVLAELDASDDALASLTGYAENSADPIDRLCATYALARLTQETGATERFLAIYTADDDLAGTLRRRHEQAGYPLGLQAPPERYLAELAIGDDVALDALLSQLRDVDGVQGQALIDSVTALFRRKPERVQRVAEEAGVYLSDVNVDRHGGCNDD</sequence>
<organism evidence="2 3">
    <name type="scientific">Alkalilimnicola ehrlichii</name>
    <dbReference type="NCBI Taxonomy" id="351052"/>
    <lineage>
        <taxon>Bacteria</taxon>
        <taxon>Pseudomonadati</taxon>
        <taxon>Pseudomonadota</taxon>
        <taxon>Gammaproteobacteria</taxon>
        <taxon>Chromatiales</taxon>
        <taxon>Ectothiorhodospiraceae</taxon>
        <taxon>Alkalilimnicola</taxon>
    </lineage>
</organism>
<feature type="chain" id="PRO_5017724292" description="Secreted protein" evidence="1">
    <location>
        <begin position="25"/>
        <end position="205"/>
    </location>
</feature>
<dbReference type="RefSeq" id="WP_116303449.1">
    <property type="nucleotide sequence ID" value="NZ_NFZV01000022.1"/>
</dbReference>
<protein>
    <recommendedName>
        <fullName evidence="4">Secreted protein</fullName>
    </recommendedName>
</protein>
<dbReference type="Proteomes" id="UP000256763">
    <property type="component" value="Unassembled WGS sequence"/>
</dbReference>
<keyword evidence="1" id="KW-0732">Signal</keyword>
<keyword evidence="3" id="KW-1185">Reference proteome</keyword>
<evidence type="ECO:0000256" key="1">
    <source>
        <dbReference type="SAM" id="SignalP"/>
    </source>
</evidence>
<dbReference type="EMBL" id="NFZW01000022">
    <property type="protein sequence ID" value="RFA33212.1"/>
    <property type="molecule type" value="Genomic_DNA"/>
</dbReference>
<evidence type="ECO:0000313" key="3">
    <source>
        <dbReference type="Proteomes" id="UP000256763"/>
    </source>
</evidence>
<name>A0A3E0WJR1_9GAMM</name>
<evidence type="ECO:0000313" key="2">
    <source>
        <dbReference type="EMBL" id="RFA33212.1"/>
    </source>
</evidence>
<dbReference type="AlphaFoldDB" id="A0A3E0WJR1"/>
<evidence type="ECO:0008006" key="4">
    <source>
        <dbReference type="Google" id="ProtNLM"/>
    </source>
</evidence>
<gene>
    <name evidence="2" type="ORF">CAL65_17730</name>
</gene>
<feature type="signal peptide" evidence="1">
    <location>
        <begin position="1"/>
        <end position="24"/>
    </location>
</feature>
<comment type="caution">
    <text evidence="2">The sequence shown here is derived from an EMBL/GenBank/DDBJ whole genome shotgun (WGS) entry which is preliminary data.</text>
</comment>
<proteinExistence type="predicted"/>